<evidence type="ECO:0000256" key="12">
    <source>
        <dbReference type="ARBA" id="ARBA00023054"/>
    </source>
</evidence>
<dbReference type="InterPro" id="IPR011333">
    <property type="entry name" value="SKP1/BTB/POZ_sf"/>
</dbReference>
<evidence type="ECO:0000259" key="19">
    <source>
        <dbReference type="PROSITE" id="PS51294"/>
    </source>
</evidence>
<sequence>MGRSPSCSSEPPLKKGPWTEEEDRLLVDYIKLHGTGGNWRTIPKRAGLNRCGKSCRLRWTNYLHPDIKRGPFTDEEEKTTIHLHSMLGNKWSAIATHLPGRTGNFIKNYWNTNLRKKLLHMGIDPITHNPRTDLSQLTGLPSLPATAAAPSNSLSSVSMPPSTWDMNAAQAHADVASFAGGGLRIKDEATSFTGSYSDMKPPMIKDEASSFTGSHSELKPPRIKYEATSFTGSHSDMKPHRIKDEAASFTGRHSDMKPLRIKDEAASFTGSCSDRKPPRIQNEGSYSGAGAGWDMNTLSMRQSNAAKFHLLQGHCWVISASLGAMRALVGKLDMLLLDDSSSQKFFSKRVMDGMRLLKDDVEEISSYLDELSEVDDHPPIAMCWMNEVRDLSYDMEDYIDSLLSVPPDHFNKNKKKKNKKMMTIKKRLKWYKQITYVMQVSEHGVKTSKRVHVSVVPRLPKKPKIAETISDFRIYVQEAIERNLRRRTFLSTGHMLPMHYEETNDHVVIDGRMNEFIDSLVADQQQLKVPDTIYLICVNSWHAEHVFMMKPLDDDHSRKLFFNRLFGSGSDCPEEFKQVSNEIVDVTIVVKFYFGKNKTKGSIVWKDDLVKQWVAEAFINTRKGKEKDQNWMEKAAGIYFDELIDRRFIQPLNINYNNKVLSCTVHEVVRDLLAHKSAEENFIVVVDYNRKNISLSHKARRLSLLFATARYAKTPVNITKPQVRSLNFVGLFECMPCIGEFKVLRVLNLQLSGHCGDHDPIDLTGISELFQLRYLKITSDVCIKLPNQMRKLQCLETLDIIDAPRVTAIPWDIIYLPHLLHLTLPVDTNLLDWIGSMTDSIISLWSLGNLNYLQDLYLTISSTHPSGHPEKNMEALGSLLGGHGNLKIIVVSHGPSVKDIVVPGASKVIISWDELEPLPLLQRFECSPHSCVIFSRIPKWVKKLGNLCILKIAVVELQMSCVDILRGLPALTALSLYVRCAPAQRILFDKMAGFSVLKYFKLRFTSGIPWLKFEADAMPNLWKLKLGFNAIPRMDQHQLIRIEHMPDLKEISVKFGGIAALIEYAVKTVISNHLRNPRVHVCLVTSTSYGDESTKEKPPTNSAVESHMAAATPTETPTSQVTTAFTHCDSVSTEGAAASGDADVETLCHLSNNLATAFRPPEDFTFLVDMRAYRSVLSVRSPFLDAVFARRAAEGEGNPLDLRELLGEEVEVGYEALQLVLEYLYTGCIRDLPKSACVCADVDGCAHVGCLPAISFMAQVIFAASIFQVAVLTNHFQRLLLDVLDDVEVDNLPLILSVANLCNKSCMHLLERCLEMVVRSNLDMITLEKALPSDIIEQITDSRLSLGLVSPEDKGFPNKHVRRILRALDSDDVCLVRMLLKEGRTNLDGAFALHHAVEHCDSKVTMELLDIGLADVNHRNPRGYTVLHVAARRRDPKILVSVLTKEEGKPSREDRLCIKILEQAERRDPQLGEASVSLAIAGDRQRGKLLYLENRVALMRIMFPTEARIAMDIAQVDCTLKLTLDSGAKPPPEKELATIDLNETPFHMNEEHLARMSTLSKTVELCKRFFPRCSNVIDKIMDDEPELAPLQRDASTERTQRFGYLQDAVQKALSEDKASFDKSGS</sequence>
<evidence type="ECO:0000256" key="16">
    <source>
        <dbReference type="PROSITE-ProRule" id="PRU01391"/>
    </source>
</evidence>
<evidence type="ECO:0000256" key="3">
    <source>
        <dbReference type="ARBA" id="ARBA00008894"/>
    </source>
</evidence>
<feature type="domain" description="Myb-like" evidence="17">
    <location>
        <begin position="10"/>
        <end position="63"/>
    </location>
</feature>
<name>M8CP04_AEGTA</name>
<dbReference type="GO" id="GO:0005737">
    <property type="term" value="C:cytoplasm"/>
    <property type="evidence" value="ECO:0007669"/>
    <property type="project" value="TreeGrafter"/>
</dbReference>
<dbReference type="InterPro" id="IPR044292">
    <property type="entry name" value="NPR"/>
</dbReference>
<evidence type="ECO:0000256" key="9">
    <source>
        <dbReference type="ARBA" id="ARBA00022833"/>
    </source>
</evidence>
<accession>M8CP04</accession>
<evidence type="ECO:0000256" key="11">
    <source>
        <dbReference type="ARBA" id="ARBA00023043"/>
    </source>
</evidence>
<dbReference type="PROSITE" id="PS50090">
    <property type="entry name" value="MYB_LIKE"/>
    <property type="match status" value="2"/>
</dbReference>
<keyword evidence="4" id="KW-0433">Leucine-rich repeat</keyword>
<dbReference type="FunFam" id="1.10.10.60:FF:000394">
    <property type="entry name" value="MYB transcription factor"/>
    <property type="match status" value="1"/>
</dbReference>
<dbReference type="SUPFAM" id="SSF46689">
    <property type="entry name" value="Homeodomain-like"/>
    <property type="match status" value="1"/>
</dbReference>
<comment type="similarity">
    <text evidence="3">Belongs to the disease resistance NB-LRR family.</text>
</comment>
<reference evidence="21" key="1">
    <citation type="submission" date="2015-06" db="UniProtKB">
        <authorList>
            <consortium name="EnsemblPlants"/>
        </authorList>
    </citation>
    <scope>IDENTIFICATION</scope>
</reference>
<evidence type="ECO:0000259" key="18">
    <source>
        <dbReference type="PROSITE" id="PS50097"/>
    </source>
</evidence>
<keyword evidence="11" id="KW-0040">ANK repeat</keyword>
<dbReference type="InterPro" id="IPR017930">
    <property type="entry name" value="Myb_dom"/>
</dbReference>
<dbReference type="SUPFAM" id="SSF48403">
    <property type="entry name" value="Ankyrin repeat"/>
    <property type="match status" value="1"/>
</dbReference>
<dbReference type="GO" id="GO:0000166">
    <property type="term" value="F:nucleotide binding"/>
    <property type="evidence" value="ECO:0007669"/>
    <property type="project" value="UniProtKB-KW"/>
</dbReference>
<dbReference type="InterPro" id="IPR021094">
    <property type="entry name" value="NPR1/NIM1-like_C"/>
</dbReference>
<evidence type="ECO:0000256" key="8">
    <source>
        <dbReference type="ARBA" id="ARBA00022821"/>
    </source>
</evidence>
<dbReference type="GO" id="GO:0008270">
    <property type="term" value="F:zinc ion binding"/>
    <property type="evidence" value="ECO:0007669"/>
    <property type="project" value="UniProtKB-KW"/>
</dbReference>
<keyword evidence="10" id="KW-0805">Transcription regulation</keyword>
<dbReference type="Gene3D" id="3.30.710.10">
    <property type="entry name" value="Potassium Channel Kv1.1, Chain A"/>
    <property type="match status" value="1"/>
</dbReference>
<dbReference type="InterPro" id="IPR000210">
    <property type="entry name" value="BTB/POZ_dom"/>
</dbReference>
<dbReference type="GO" id="GO:2000031">
    <property type="term" value="P:regulation of salicylic acid mediated signaling pathway"/>
    <property type="evidence" value="ECO:0007669"/>
    <property type="project" value="InterPro"/>
</dbReference>
<dbReference type="Pfam" id="PF11900">
    <property type="entry name" value="DUF3420"/>
    <property type="match status" value="1"/>
</dbReference>
<keyword evidence="9" id="KW-0862">Zinc</keyword>
<keyword evidence="6" id="KW-0677">Repeat</keyword>
<dbReference type="PROSITE" id="PS52046">
    <property type="entry name" value="ZF_C2HC_NPR"/>
    <property type="match status" value="1"/>
</dbReference>
<comment type="caution">
    <text evidence="16">Lacks conserved residue(s) required for the propagation of feature annotation.</text>
</comment>
<dbReference type="InterPro" id="IPR041118">
    <property type="entry name" value="Rx_N"/>
</dbReference>
<evidence type="ECO:0000256" key="2">
    <source>
        <dbReference type="ARBA" id="ARBA00004906"/>
    </source>
</evidence>
<evidence type="ECO:0000256" key="4">
    <source>
        <dbReference type="ARBA" id="ARBA00022614"/>
    </source>
</evidence>
<feature type="domain" description="BTB" evidence="18">
    <location>
        <begin position="1170"/>
        <end position="1227"/>
    </location>
</feature>
<dbReference type="Pfam" id="PF18052">
    <property type="entry name" value="Rx_N"/>
    <property type="match status" value="1"/>
</dbReference>
<dbReference type="Gene3D" id="3.80.10.10">
    <property type="entry name" value="Ribonuclease Inhibitor"/>
    <property type="match status" value="1"/>
</dbReference>
<dbReference type="InterPro" id="IPR032675">
    <property type="entry name" value="LRR_dom_sf"/>
</dbReference>
<dbReference type="InterPro" id="IPR055414">
    <property type="entry name" value="LRR_R13L4/SHOC2-like"/>
</dbReference>
<dbReference type="PROSITE" id="PS51294">
    <property type="entry name" value="HTH_MYB"/>
    <property type="match status" value="2"/>
</dbReference>
<dbReference type="GO" id="GO:2000022">
    <property type="term" value="P:regulation of jasmonic acid mediated signaling pathway"/>
    <property type="evidence" value="ECO:0007669"/>
    <property type="project" value="InterPro"/>
</dbReference>
<dbReference type="SUPFAM" id="SSF52058">
    <property type="entry name" value="L domain-like"/>
    <property type="match status" value="1"/>
</dbReference>
<proteinExistence type="inferred from homology"/>
<keyword evidence="8" id="KW-0611">Plant defense</keyword>
<keyword evidence="13" id="KW-0238">DNA-binding</keyword>
<evidence type="ECO:0000256" key="15">
    <source>
        <dbReference type="ARBA" id="ARBA00023242"/>
    </source>
</evidence>
<dbReference type="SMART" id="SM00717">
    <property type="entry name" value="SANT"/>
    <property type="match status" value="2"/>
</dbReference>
<dbReference type="Pfam" id="PF12313">
    <property type="entry name" value="NPR1_like_C"/>
    <property type="match status" value="1"/>
</dbReference>
<protein>
    <submittedName>
        <fullName evidence="21">Regulatory protein NPR1</fullName>
    </submittedName>
</protein>
<dbReference type="GO" id="GO:0005634">
    <property type="term" value="C:nucleus"/>
    <property type="evidence" value="ECO:0007669"/>
    <property type="project" value="UniProtKB-SubCell"/>
</dbReference>
<dbReference type="Gene3D" id="1.20.5.4130">
    <property type="match status" value="1"/>
</dbReference>
<feature type="domain" description="HTH myb-type" evidence="19">
    <location>
        <begin position="68"/>
        <end position="118"/>
    </location>
</feature>
<feature type="domain" description="C2HC NPR-type" evidence="20">
    <location>
        <begin position="1236"/>
        <end position="1251"/>
    </location>
</feature>
<dbReference type="GO" id="GO:0050832">
    <property type="term" value="P:defense response to fungus"/>
    <property type="evidence" value="ECO:0007669"/>
    <property type="project" value="TreeGrafter"/>
</dbReference>
<dbReference type="Gene3D" id="1.25.40.20">
    <property type="entry name" value="Ankyrin repeat-containing domain"/>
    <property type="match status" value="1"/>
</dbReference>
<dbReference type="InterPro" id="IPR024228">
    <property type="entry name" value="NPR_central_dom"/>
</dbReference>
<organism evidence="21">
    <name type="scientific">Aegilops tauschii</name>
    <name type="common">Tausch's goatgrass</name>
    <name type="synonym">Aegilops squarrosa</name>
    <dbReference type="NCBI Taxonomy" id="37682"/>
    <lineage>
        <taxon>Eukaryota</taxon>
        <taxon>Viridiplantae</taxon>
        <taxon>Streptophyta</taxon>
        <taxon>Embryophyta</taxon>
        <taxon>Tracheophyta</taxon>
        <taxon>Spermatophyta</taxon>
        <taxon>Magnoliopsida</taxon>
        <taxon>Liliopsida</taxon>
        <taxon>Poales</taxon>
        <taxon>Poaceae</taxon>
        <taxon>BOP clade</taxon>
        <taxon>Pooideae</taxon>
        <taxon>Triticodae</taxon>
        <taxon>Triticeae</taxon>
        <taxon>Triticinae</taxon>
        <taxon>Aegilops</taxon>
    </lineage>
</organism>
<dbReference type="GO" id="GO:0000976">
    <property type="term" value="F:transcription cis-regulatory region binding"/>
    <property type="evidence" value="ECO:0007669"/>
    <property type="project" value="UniProtKB-ARBA"/>
</dbReference>
<dbReference type="CDD" id="cd00167">
    <property type="entry name" value="SANT"/>
    <property type="match status" value="2"/>
</dbReference>
<keyword evidence="14" id="KW-0804">Transcription</keyword>
<dbReference type="InterPro" id="IPR009057">
    <property type="entry name" value="Homeodomain-like_sf"/>
</dbReference>
<dbReference type="Pfam" id="PF23598">
    <property type="entry name" value="LRR_14"/>
    <property type="match status" value="1"/>
</dbReference>
<evidence type="ECO:0000256" key="14">
    <source>
        <dbReference type="ARBA" id="ARBA00023163"/>
    </source>
</evidence>
<feature type="domain" description="HTH myb-type" evidence="19">
    <location>
        <begin position="10"/>
        <end position="67"/>
    </location>
</feature>
<dbReference type="ExpressionAtlas" id="M8CP04">
    <property type="expression patterns" value="baseline"/>
</dbReference>
<dbReference type="InterPro" id="IPR058922">
    <property type="entry name" value="WHD_DRP"/>
</dbReference>
<keyword evidence="5" id="KW-0479">Metal-binding</keyword>
<evidence type="ECO:0000259" key="20">
    <source>
        <dbReference type="PROSITE" id="PS52046"/>
    </source>
</evidence>
<keyword evidence="16" id="KW-0863">Zinc-finger</keyword>
<dbReference type="PROSITE" id="PS50097">
    <property type="entry name" value="BTB"/>
    <property type="match status" value="1"/>
</dbReference>
<keyword evidence="12" id="KW-0175">Coiled coil</keyword>
<dbReference type="InterPro" id="IPR057250">
    <property type="entry name" value="Znf_C2HC_NPR-type"/>
</dbReference>
<dbReference type="PANTHER" id="PTHR46475:SF1">
    <property type="entry name" value="REGULATORY PROTEIN NPR2"/>
    <property type="match status" value="1"/>
</dbReference>
<comment type="subcellular location">
    <subcellularLocation>
        <location evidence="1">Nucleus</location>
    </subcellularLocation>
</comment>
<dbReference type="Gene3D" id="1.10.10.60">
    <property type="entry name" value="Homeodomain-like"/>
    <property type="match status" value="2"/>
</dbReference>
<evidence type="ECO:0000256" key="13">
    <source>
        <dbReference type="ARBA" id="ARBA00023125"/>
    </source>
</evidence>
<keyword evidence="7" id="KW-0547">Nucleotide-binding</keyword>
<dbReference type="GO" id="GO:0080090">
    <property type="term" value="P:regulation of primary metabolic process"/>
    <property type="evidence" value="ECO:0007669"/>
    <property type="project" value="UniProtKB-ARBA"/>
</dbReference>
<evidence type="ECO:0000259" key="17">
    <source>
        <dbReference type="PROSITE" id="PS50090"/>
    </source>
</evidence>
<dbReference type="PANTHER" id="PTHR46475">
    <property type="entry name" value="REGULATORY PROTEIN NPR3"/>
    <property type="match status" value="1"/>
</dbReference>
<keyword evidence="15" id="KW-0539">Nucleus</keyword>
<comment type="pathway">
    <text evidence="2">Protein modification; protein ubiquitination.</text>
</comment>
<evidence type="ECO:0000256" key="6">
    <source>
        <dbReference type="ARBA" id="ARBA00022737"/>
    </source>
</evidence>
<evidence type="ECO:0000256" key="5">
    <source>
        <dbReference type="ARBA" id="ARBA00022723"/>
    </source>
</evidence>
<evidence type="ECO:0000256" key="7">
    <source>
        <dbReference type="ARBA" id="ARBA00022741"/>
    </source>
</evidence>
<dbReference type="InterPro" id="IPR036770">
    <property type="entry name" value="Ankyrin_rpt-contain_sf"/>
</dbReference>
<dbReference type="GO" id="GO:0042742">
    <property type="term" value="P:defense response to bacterium"/>
    <property type="evidence" value="ECO:0007669"/>
    <property type="project" value="TreeGrafter"/>
</dbReference>
<evidence type="ECO:0000256" key="1">
    <source>
        <dbReference type="ARBA" id="ARBA00004123"/>
    </source>
</evidence>
<feature type="domain" description="Myb-like" evidence="17">
    <location>
        <begin position="64"/>
        <end position="114"/>
    </location>
</feature>
<evidence type="ECO:0000256" key="10">
    <source>
        <dbReference type="ARBA" id="ARBA00023015"/>
    </source>
</evidence>
<dbReference type="Pfam" id="PF00249">
    <property type="entry name" value="Myb_DNA-binding"/>
    <property type="match status" value="2"/>
</dbReference>
<dbReference type="GO" id="GO:0009862">
    <property type="term" value="P:systemic acquired resistance, salicylic acid mediated signaling pathway"/>
    <property type="evidence" value="ECO:0007669"/>
    <property type="project" value="InterPro"/>
</dbReference>
<dbReference type="FunFam" id="1.10.10.60:FF:000001">
    <property type="entry name" value="MYB-related transcription factor"/>
    <property type="match status" value="1"/>
</dbReference>
<dbReference type="SUPFAM" id="SSF54695">
    <property type="entry name" value="POZ domain"/>
    <property type="match status" value="1"/>
</dbReference>
<dbReference type="InterPro" id="IPR001005">
    <property type="entry name" value="SANT/Myb"/>
</dbReference>
<dbReference type="EnsemblPlants" id="EMT25266">
    <property type="protein sequence ID" value="EMT25266"/>
    <property type="gene ID" value="F775_20865"/>
</dbReference>
<evidence type="ECO:0000313" key="21">
    <source>
        <dbReference type="EnsemblPlants" id="EMT25266"/>
    </source>
</evidence>
<dbReference type="Pfam" id="PF23559">
    <property type="entry name" value="WHD_DRP"/>
    <property type="match status" value="1"/>
</dbReference>